<feature type="region of interest" description="Disordered" evidence="1">
    <location>
        <begin position="1"/>
        <end position="21"/>
    </location>
</feature>
<dbReference type="EMBL" id="NGJS01000001">
    <property type="protein sequence ID" value="RSU00492.1"/>
    <property type="molecule type" value="Genomic_DNA"/>
</dbReference>
<gene>
    <name evidence="2" type="ORF">CBF37_00320</name>
</gene>
<keyword evidence="3" id="KW-1185">Reference proteome</keyword>
<feature type="compositionally biased region" description="Basic and acidic residues" evidence="1">
    <location>
        <begin position="1"/>
        <end position="18"/>
    </location>
</feature>
<dbReference type="AlphaFoldDB" id="A0A430A253"/>
<evidence type="ECO:0000313" key="3">
    <source>
        <dbReference type="Proteomes" id="UP000287857"/>
    </source>
</evidence>
<evidence type="ECO:0000313" key="2">
    <source>
        <dbReference type="EMBL" id="RSU00492.1"/>
    </source>
</evidence>
<proteinExistence type="predicted"/>
<name>A0A430A253_9ENTE</name>
<reference evidence="2 3" key="1">
    <citation type="submission" date="2017-05" db="EMBL/GenBank/DDBJ databases">
        <title>Vagococcus spp. assemblies.</title>
        <authorList>
            <person name="Gulvik C.A."/>
        </authorList>
    </citation>
    <scope>NUCLEOTIDE SEQUENCE [LARGE SCALE GENOMIC DNA]</scope>
    <source>
        <strain evidence="2 3">SS1995</strain>
    </source>
</reference>
<protein>
    <submittedName>
        <fullName evidence="2">Uncharacterized protein</fullName>
    </submittedName>
</protein>
<dbReference type="Proteomes" id="UP000287857">
    <property type="component" value="Unassembled WGS sequence"/>
</dbReference>
<sequence>MRNLTRVHEEELESERSYPRPGNKCFSTIIEEYALSEYQTMGENILRYSTNQEIDEEYVADRMFNGWKDS</sequence>
<organism evidence="2 3">
    <name type="scientific">Vagococcus vulneris</name>
    <dbReference type="NCBI Taxonomy" id="1977869"/>
    <lineage>
        <taxon>Bacteria</taxon>
        <taxon>Bacillati</taxon>
        <taxon>Bacillota</taxon>
        <taxon>Bacilli</taxon>
        <taxon>Lactobacillales</taxon>
        <taxon>Enterococcaceae</taxon>
        <taxon>Vagococcus</taxon>
    </lineage>
</organism>
<accession>A0A430A253</accession>
<evidence type="ECO:0000256" key="1">
    <source>
        <dbReference type="SAM" id="MobiDB-lite"/>
    </source>
</evidence>
<comment type="caution">
    <text evidence="2">The sequence shown here is derived from an EMBL/GenBank/DDBJ whole genome shotgun (WGS) entry which is preliminary data.</text>
</comment>